<proteinExistence type="inferred from homology"/>
<reference evidence="9" key="1">
    <citation type="submission" date="2016-11" db="UniProtKB">
        <authorList>
            <consortium name="WormBaseParasite"/>
        </authorList>
    </citation>
    <scope>IDENTIFICATION</scope>
</reference>
<dbReference type="GO" id="GO:0005737">
    <property type="term" value="C:cytoplasm"/>
    <property type="evidence" value="ECO:0007669"/>
    <property type="project" value="TreeGrafter"/>
</dbReference>
<evidence type="ECO:0000256" key="1">
    <source>
        <dbReference type="ARBA" id="ARBA00009991"/>
    </source>
</evidence>
<sequence length="983" mass="106675">PIQFYSLFLGAAESRLLAALLSGAAQQLLPAPVFHCFQLLPRGLFGGLLPPGLVLFVLAGGNGVAKHRNRRIRQARWERRRTLAQLDRQCALIALRPIESLGSLARSLFRSGLRRLRRLHSRPAGGFEIWRTSSAPKVASRTSLGGVLGRSLKMYIGPPSAFLVPALMPASAALRLSRSASRSRRFLASLSAARAAPSASVASLHFCRRLQGPQISLASTRCSTSFLSFGGDGGGGSRVVSSVAASGVAGLSASIDLCEFPATHFLELPAETEFLSPISFSSLWREFEPPPSELALLYPVTTGAVRLQPAKRFQSRPGSLPASQRVQPVGIVRLERHADVSYRGRKRGELQCRSAAQRQRHPLSILVVHDGELLRSGVLPRSLHYGRTGQASGRGGCCCRRVDGGRFCCSKGRRKPDQGPWSALLVSSGPQRAEVTTEVRAGVSLDVHGAAKAQLAAGVDNGRLAEFEKKHSTTLTDGPGPRSEGVVGASTGSIRIPSRGICMVRVAAKRLLLSGDYCYKPVMREICCPQYTIRCDVGRYRLSRSHRRVLRRMNEFLRSGETPKANNKAATGASAATASRQANNSNIGESRTVETTAAASAGASASSLPPVGSDVGGGAKVGAGEADLAALEDGAVSGRGRLRLGKARQKRWERRLKKLRATAAAAAAASGDGADPETSLKATLSAYRARRAARAAARAPKSLDQMLQPPAEAKHRLRVVLLPSAKREFDSKSEHSLYERYQMRIHGDSKADCDYRQFYRFLCKSPLVYAKRNNRWIGSFHQQYWLEPENRLIMVGVVDILPDCTSSVYVFYDPDYAWLNLGTYAALREIQLTKQLGLPHYCMGYYIHDCVKMRYKGAFEGSELLCPETYTWHCLQTVCAPKLDLSGYCRFAPSDVPDAISAPVPVSELQVALGHGSANFMPYSQMERMLSGRPSLLAMLAELAAEFARLVGPECARRIRACNTQDQGDHCSVQLTAGPIFDP</sequence>
<organism evidence="8 9">
    <name type="scientific">Macrostomum lignano</name>
    <dbReference type="NCBI Taxonomy" id="282301"/>
    <lineage>
        <taxon>Eukaryota</taxon>
        <taxon>Metazoa</taxon>
        <taxon>Spiralia</taxon>
        <taxon>Lophotrochozoa</taxon>
        <taxon>Platyhelminthes</taxon>
        <taxon>Rhabditophora</taxon>
        <taxon>Macrostomorpha</taxon>
        <taxon>Macrostomida</taxon>
        <taxon>Macrostomidae</taxon>
        <taxon>Macrostomum</taxon>
    </lineage>
</organism>
<feature type="compositionally biased region" description="Low complexity" evidence="5">
    <location>
        <begin position="565"/>
        <end position="586"/>
    </location>
</feature>
<dbReference type="Pfam" id="PF04376">
    <property type="entry name" value="ATE_N"/>
    <property type="match status" value="1"/>
</dbReference>
<dbReference type="InterPro" id="IPR016181">
    <property type="entry name" value="Acyl_CoA_acyltransferase"/>
</dbReference>
<dbReference type="InterPro" id="IPR030700">
    <property type="entry name" value="N-end_Aminoacyl_Trfase"/>
</dbReference>
<dbReference type="Proteomes" id="UP000095280">
    <property type="component" value="Unplaced"/>
</dbReference>
<comment type="similarity">
    <text evidence="1">Belongs to the R-transferase family.</text>
</comment>
<dbReference type="AlphaFoldDB" id="A0A1I8IQQ1"/>
<dbReference type="SUPFAM" id="SSF55729">
    <property type="entry name" value="Acyl-CoA N-acyltransferases (Nat)"/>
    <property type="match status" value="1"/>
</dbReference>
<feature type="region of interest" description="Disordered" evidence="5">
    <location>
        <begin position="471"/>
        <end position="490"/>
    </location>
</feature>
<evidence type="ECO:0000259" key="7">
    <source>
        <dbReference type="Pfam" id="PF04377"/>
    </source>
</evidence>
<name>A0A1I8IQQ1_9PLAT</name>
<feature type="domain" description="N-end aminoacyl transferase N-terminal" evidence="6">
    <location>
        <begin position="514"/>
        <end position="548"/>
    </location>
</feature>
<accession>A0A1I8IQQ1</accession>
<dbReference type="EC" id="2.3.2.8" evidence="2"/>
<evidence type="ECO:0000313" key="8">
    <source>
        <dbReference type="Proteomes" id="UP000095280"/>
    </source>
</evidence>
<dbReference type="PANTHER" id="PTHR21367:SF1">
    <property type="entry name" value="ARGINYL-TRNA--PROTEIN TRANSFERASE 1"/>
    <property type="match status" value="1"/>
</dbReference>
<dbReference type="PANTHER" id="PTHR21367">
    <property type="entry name" value="ARGININE-TRNA-PROTEIN TRANSFERASE 1"/>
    <property type="match status" value="1"/>
</dbReference>
<dbReference type="Pfam" id="PF04377">
    <property type="entry name" value="ATE_C"/>
    <property type="match status" value="1"/>
</dbReference>
<evidence type="ECO:0000259" key="6">
    <source>
        <dbReference type="Pfam" id="PF04376"/>
    </source>
</evidence>
<evidence type="ECO:0000256" key="5">
    <source>
        <dbReference type="SAM" id="MobiDB-lite"/>
    </source>
</evidence>
<keyword evidence="3" id="KW-0808">Transferase</keyword>
<evidence type="ECO:0000313" key="9">
    <source>
        <dbReference type="WBParaSite" id="maker-uti_cns_0015555-snap-gene-0.2-mRNA-1"/>
    </source>
</evidence>
<feature type="domain" description="N-end rule aminoacyl transferase C-terminal" evidence="7">
    <location>
        <begin position="735"/>
        <end position="866"/>
    </location>
</feature>
<dbReference type="InterPro" id="IPR007472">
    <property type="entry name" value="N-end_Aminoacyl_Trfase_C"/>
</dbReference>
<evidence type="ECO:0000256" key="4">
    <source>
        <dbReference type="ARBA" id="ARBA00023315"/>
    </source>
</evidence>
<keyword evidence="4" id="KW-0012">Acyltransferase</keyword>
<dbReference type="WBParaSite" id="maker-uti_cns_0015555-snap-gene-0.2-mRNA-1">
    <property type="protein sequence ID" value="maker-uti_cns_0015555-snap-gene-0.2-mRNA-1"/>
    <property type="gene ID" value="maker-uti_cns_0015555-snap-gene-0.2"/>
</dbReference>
<dbReference type="InterPro" id="IPR007471">
    <property type="entry name" value="N-end_Aminoacyl_Trfase_N"/>
</dbReference>
<keyword evidence="8" id="KW-1185">Reference proteome</keyword>
<evidence type="ECO:0000256" key="2">
    <source>
        <dbReference type="ARBA" id="ARBA00012025"/>
    </source>
</evidence>
<feature type="region of interest" description="Disordered" evidence="5">
    <location>
        <begin position="558"/>
        <end position="595"/>
    </location>
</feature>
<evidence type="ECO:0000256" key="3">
    <source>
        <dbReference type="ARBA" id="ARBA00022679"/>
    </source>
</evidence>
<protein>
    <recommendedName>
        <fullName evidence="2">arginyltransferase</fullName>
        <ecNumber evidence="2">2.3.2.8</ecNumber>
    </recommendedName>
</protein>
<dbReference type="GO" id="GO:0004057">
    <property type="term" value="F:arginyl-tRNA--protein transferase activity"/>
    <property type="evidence" value="ECO:0007669"/>
    <property type="project" value="UniProtKB-EC"/>
</dbReference>